<evidence type="ECO:0000256" key="4">
    <source>
        <dbReference type="ARBA" id="ARBA00023157"/>
    </source>
</evidence>
<dbReference type="Gene3D" id="2.170.140.10">
    <property type="entry name" value="Chitin binding domain"/>
    <property type="match status" value="3"/>
</dbReference>
<evidence type="ECO:0000256" key="1">
    <source>
        <dbReference type="ARBA" id="ARBA00022669"/>
    </source>
</evidence>
<organism evidence="9 10">
    <name type="scientific">Brachionus calyciflorus</name>
    <dbReference type="NCBI Taxonomy" id="104777"/>
    <lineage>
        <taxon>Eukaryota</taxon>
        <taxon>Metazoa</taxon>
        <taxon>Spiralia</taxon>
        <taxon>Gnathifera</taxon>
        <taxon>Rotifera</taxon>
        <taxon>Eurotatoria</taxon>
        <taxon>Monogononta</taxon>
        <taxon>Pseudotrocha</taxon>
        <taxon>Ploima</taxon>
        <taxon>Brachionidae</taxon>
        <taxon>Brachionus</taxon>
    </lineage>
</organism>
<feature type="domain" description="Chitin-binding type-2" evidence="8">
    <location>
        <begin position="247"/>
        <end position="302"/>
    </location>
</feature>
<dbReference type="OrthoDB" id="9987187at2759"/>
<feature type="region of interest" description="Disordered" evidence="6">
    <location>
        <begin position="120"/>
        <end position="143"/>
    </location>
</feature>
<evidence type="ECO:0000259" key="8">
    <source>
        <dbReference type="PROSITE" id="PS50940"/>
    </source>
</evidence>
<keyword evidence="10" id="KW-1185">Reference proteome</keyword>
<dbReference type="SMART" id="SM00494">
    <property type="entry name" value="ChtBD2"/>
    <property type="match status" value="12"/>
</dbReference>
<dbReference type="InterPro" id="IPR002557">
    <property type="entry name" value="Chitin-bd_dom"/>
</dbReference>
<dbReference type="SUPFAM" id="SSF57625">
    <property type="entry name" value="Invertebrate chitin-binding proteins"/>
    <property type="match status" value="7"/>
</dbReference>
<dbReference type="Proteomes" id="UP000663879">
    <property type="component" value="Unassembled WGS sequence"/>
</dbReference>
<dbReference type="PROSITE" id="PS50940">
    <property type="entry name" value="CHIT_BIND_II"/>
    <property type="match status" value="8"/>
</dbReference>
<feature type="domain" description="Chitin-binding type-2" evidence="8">
    <location>
        <begin position="688"/>
        <end position="750"/>
    </location>
</feature>
<accession>A0A813P686</accession>
<name>A0A813P686_9BILA</name>
<keyword evidence="3" id="KW-0677">Repeat</keyword>
<proteinExistence type="predicted"/>
<evidence type="ECO:0000256" key="7">
    <source>
        <dbReference type="SAM" id="SignalP"/>
    </source>
</evidence>
<dbReference type="PANTHER" id="PTHR23301">
    <property type="entry name" value="CHITIN BINDING PERITROPHIN-A"/>
    <property type="match status" value="1"/>
</dbReference>
<dbReference type="InterPro" id="IPR051940">
    <property type="entry name" value="Chitin_bind-dev_reg"/>
</dbReference>
<feature type="chain" id="PRO_5032915099" description="Chitin-binding type-2 domain-containing protein" evidence="7">
    <location>
        <begin position="24"/>
        <end position="1927"/>
    </location>
</feature>
<dbReference type="GO" id="GO:0005576">
    <property type="term" value="C:extracellular region"/>
    <property type="evidence" value="ECO:0007669"/>
    <property type="project" value="InterPro"/>
</dbReference>
<dbReference type="PANTHER" id="PTHR23301:SF106">
    <property type="entry name" value="CHITIN-BINDING TYPE-2 DOMAIN-CONTAINING PROTEIN-RELATED"/>
    <property type="match status" value="1"/>
</dbReference>
<feature type="signal peptide" evidence="7">
    <location>
        <begin position="1"/>
        <end position="23"/>
    </location>
</feature>
<keyword evidence="2 7" id="KW-0732">Signal</keyword>
<gene>
    <name evidence="9" type="ORF">OXX778_LOCUS3839</name>
</gene>
<dbReference type="GO" id="GO:0008061">
    <property type="term" value="F:chitin binding"/>
    <property type="evidence" value="ECO:0007669"/>
    <property type="project" value="UniProtKB-KW"/>
</dbReference>
<protein>
    <recommendedName>
        <fullName evidence="8">Chitin-binding type-2 domain-containing protein</fullName>
    </recommendedName>
</protein>
<evidence type="ECO:0000256" key="2">
    <source>
        <dbReference type="ARBA" id="ARBA00022729"/>
    </source>
</evidence>
<feature type="domain" description="Chitin-binding type-2" evidence="8">
    <location>
        <begin position="998"/>
        <end position="1060"/>
    </location>
</feature>
<evidence type="ECO:0000256" key="5">
    <source>
        <dbReference type="ARBA" id="ARBA00023180"/>
    </source>
</evidence>
<evidence type="ECO:0000313" key="10">
    <source>
        <dbReference type="Proteomes" id="UP000663879"/>
    </source>
</evidence>
<reference evidence="9" key="1">
    <citation type="submission" date="2021-02" db="EMBL/GenBank/DDBJ databases">
        <authorList>
            <person name="Nowell W R."/>
        </authorList>
    </citation>
    <scope>NUCLEOTIDE SEQUENCE</scope>
    <source>
        <strain evidence="9">Ploen Becks lab</strain>
    </source>
</reference>
<keyword evidence="5" id="KW-0325">Glycoprotein</keyword>
<sequence length="1927" mass="219798">MKSLEDKIMIFLVFCVCILIINAEPSSLNETKSLNLTTLNSRCPPSAPQPGVYLFSDKKLCNVYHECECVSANSSFCTQVRTNVCPVGTIFLNTTNKCEPIEMYGCDTSYLQSLNIGSTNSKNKSLERDYEKPMRGGGSKDLRDSKLEPVNVTGITGFQCPQGANDRYADSEICNLFHVCVSRGDQTFDQPFLCPFSTIFRVIDSSTMYCDKRNKNDCSSKAFYKSLDEDDLDLIDKSLLINTNSNSTECLNTNEIVEDKQFCNLYHVCRDGKDMTYMCENQLLFNPLSQICDYPINVICYNKKIFKIQDKDKYFSSSLSLPSSPVSQKILSNKTLSNYSLLKRNGSQIQIYNVKLSLNCPRTELKNYVLGDRIFCNVYHQCYGNSGMAFVCEKNLVYDSDKLGACTPEEFVDCSGKLILTEGAQKPGKSYPRFNVDSENNINNNNKQINNYLNNNYVAQGVANSREELIMGIPFDCRGRSNGHWRDGKFCDVYHACLNNEQKKTYSCAQLGEKTYYDEETKRCEFLKNNPLGCPSNSFFQSMTKSSPNSKSLVSDEPSEGWRQFIRSRESFSCVNRLDGFYASRWCNVFYRCFLGSKTEFLCPKMLNSDRLWWVQHGSSQEVPQTSAACVWPCETKNKCQSPGGSIIEVGNGKYDESQNEAEKVWRNSNCAGNSGLTDVFKLSDQESNNCQGQPEGAFFASKYCNIFHRCTNGKRKDFQCPKATNTPYDLWWNDEKSQCDWPCKIQCNKPIYGSQKTSQQIQNEDRNLNEEECRLAMKKFESPKKNFIITQTNPTTFTTTTSTSTSTSTPMQTTTTTQVRIESKQILGTMPDENFFCRNIGLGLSPKYCNVYYDCKQYGQIPNTGYYCLDGFFDPMTKSCKLSAQVQCPYNPQLVYPFVALVEQTSPEDIKCSNSIGSYIIHSNKFCNIYYVCDGRSTKPIVNRCYDRVNLEDGVFNRELRRCEAKNLGICEGEILPMKLKYQSSPLDHTKYSDLQALSCRNDQQYLAEHDKYCNLYHSCILGKYQMYACVTLGSFDKTSYFYYTNGDCAAPNSAQCAPNKAIYPYEKLFPNEKVKYTPVISPSLNYKGQASLSSVSIKVTLPYTPVCSLDREKYLIPHSKFCNVFYECVHGKLSTFACIDSTTGLFSGVFDPIIRACKPFNRVDCPSNQLFTPEFDSGLSYNQVKYQADYSFKTESNFSCVDKINGYYESEWCNVFYRCVNGKRIDAKCSSGNTHSGDYLFQYDLWWEHQNSTYNPMNPLIFTGPDEDAKCEWPCKVKCEKPVWLEKGKSQPSKLIQNHDFELHPECFNSNEKIYKDEEVVNFHKINEYQAQDMDTVNPSGFYCETDGTFRDPIYCNLFHVCNGKEKKTYQCKPLNSHETVSIFDQEKGYCVSKDDGFSKCNGVLFDPNFMNLPAYRDLPTPLRPCLESGVFRAFDKDAKYCDLYYWCEKSFSEPLYFYCDYATYGREPAYFNFDTKQCESSYTVRCDPPNKVYSGVAYQNKVVTENKNNNNNVKKDEEKIDTETVLKNFLQASPYMMQIVSGLLDPAPGYLSLPSSQFQTNFKCPLNAPGYYPNSEFCDIFHYCYSNGQFKTYVCASMQNQYQLWWSHQTEPGRRDNIFCDWPCNLIGPNTVCPSHKRVLMRDRQQISGGISQQDVLATTCQNTQAAHNHMINNNWGTERSKSIPVMNTETFVPLSQKSNQKPVVPTSNPTVTVYPPCTIGNEWFSSPQVIRCSNDQRMFGFAPDPKDCTKFYRCDQAVSQDGTSTGSLYSCIAGLYWDQTKRMCVHPTESSCNPLNVINSQSNKLSGQSCPSYTCSQIGLSLKNQMKSINGKPNSYFKCDGQCALEMMCPFDLVFDNLNQRCEWLTPQFRMASLRASDKLNTLLQQQMQQQQQQQQQEKSNLDKPLVVENIVKAQSNETLGKI</sequence>
<feature type="domain" description="Chitin-binding type-2" evidence="8">
    <location>
        <begin position="357"/>
        <end position="416"/>
    </location>
</feature>
<keyword evidence="1" id="KW-0147">Chitin-binding</keyword>
<feature type="domain" description="Chitin-binding type-2" evidence="8">
    <location>
        <begin position="157"/>
        <end position="220"/>
    </location>
</feature>
<comment type="caution">
    <text evidence="9">The sequence shown here is derived from an EMBL/GenBank/DDBJ whole genome shotgun (WGS) entry which is preliminary data.</text>
</comment>
<dbReference type="Pfam" id="PF01607">
    <property type="entry name" value="CBM_14"/>
    <property type="match status" value="3"/>
</dbReference>
<feature type="domain" description="Chitin-binding type-2" evidence="8">
    <location>
        <begin position="1106"/>
        <end position="1169"/>
    </location>
</feature>
<evidence type="ECO:0000256" key="3">
    <source>
        <dbReference type="ARBA" id="ARBA00022737"/>
    </source>
</evidence>
<dbReference type="InterPro" id="IPR036508">
    <property type="entry name" value="Chitin-bd_dom_sf"/>
</dbReference>
<dbReference type="EMBL" id="CAJNOC010000355">
    <property type="protein sequence ID" value="CAF0749609.1"/>
    <property type="molecule type" value="Genomic_DNA"/>
</dbReference>
<evidence type="ECO:0000256" key="6">
    <source>
        <dbReference type="SAM" id="MobiDB-lite"/>
    </source>
</evidence>
<feature type="domain" description="Chitin-binding type-2" evidence="8">
    <location>
        <begin position="910"/>
        <end position="974"/>
    </location>
</feature>
<keyword evidence="4" id="KW-1015">Disulfide bond</keyword>
<feature type="domain" description="Chitin-binding type-2" evidence="8">
    <location>
        <begin position="1733"/>
        <end position="1798"/>
    </location>
</feature>
<feature type="compositionally biased region" description="Basic and acidic residues" evidence="6">
    <location>
        <begin position="124"/>
        <end position="143"/>
    </location>
</feature>
<evidence type="ECO:0000313" key="9">
    <source>
        <dbReference type="EMBL" id="CAF0749609.1"/>
    </source>
</evidence>